<dbReference type="Gene3D" id="2.60.40.10">
    <property type="entry name" value="Immunoglobulins"/>
    <property type="match status" value="1"/>
</dbReference>
<comment type="caution">
    <text evidence="5">The sequence shown here is derived from an EMBL/GenBank/DDBJ whole genome shotgun (WGS) entry which is preliminary data.</text>
</comment>
<dbReference type="InterPro" id="IPR036852">
    <property type="entry name" value="Peptidase_S8/S53_dom_sf"/>
</dbReference>
<comment type="caution">
    <text evidence="2">Lacks conserved residue(s) required for the propagation of feature annotation.</text>
</comment>
<accession>A0AAE3H4D5</accession>
<dbReference type="CDD" id="cd00063">
    <property type="entry name" value="FN3"/>
    <property type="match status" value="1"/>
</dbReference>
<dbReference type="Gene3D" id="3.40.50.200">
    <property type="entry name" value="Peptidase S8/S53 domain"/>
    <property type="match status" value="1"/>
</dbReference>
<dbReference type="InterPro" id="IPR051048">
    <property type="entry name" value="Peptidase_S8/S53_subtilisin"/>
</dbReference>
<proteinExistence type="inferred from homology"/>
<dbReference type="Pfam" id="PF00082">
    <property type="entry name" value="Peptidase_S8"/>
    <property type="match status" value="1"/>
</dbReference>
<feature type="domain" description="Secretion system C-terminal sorting" evidence="4">
    <location>
        <begin position="732"/>
        <end position="805"/>
    </location>
</feature>
<dbReference type="InterPro" id="IPR008979">
    <property type="entry name" value="Galactose-bd-like_sf"/>
</dbReference>
<keyword evidence="6" id="KW-1185">Reference proteome</keyword>
<evidence type="ECO:0000256" key="1">
    <source>
        <dbReference type="ARBA" id="ARBA00011073"/>
    </source>
</evidence>
<dbReference type="GO" id="GO:0006508">
    <property type="term" value="P:proteolysis"/>
    <property type="evidence" value="ECO:0007669"/>
    <property type="project" value="InterPro"/>
</dbReference>
<protein>
    <submittedName>
        <fullName evidence="5">T9SS C-terminal target domain-containing protein</fullName>
    </submittedName>
</protein>
<dbReference type="RefSeq" id="WP_255037484.1">
    <property type="nucleotide sequence ID" value="NZ_RJUF01000036.1"/>
</dbReference>
<evidence type="ECO:0000259" key="4">
    <source>
        <dbReference type="Pfam" id="PF18962"/>
    </source>
</evidence>
<sequence>MEYYNCFNKIFKMQYFNFVFFFISLTNLDSINNHQNLVVTEEGEINQVNFSYNSIALLKDRFPQFAGNGIIICQKEHNADPLDVDLFNKILPSGKASFQSSLHATSVASIILGAGNSMPQNKGIASQGKIIPVAFSSFFPENDKFYIENKISIINHSYGSEIDNRYSPEAYEYDGLVNRIPYIVNVFSSGNNGLLASPNGIYKGLSSFANISGNYKMSKNTISVGSFSESDTMVQSSSNGPTFDGRIKPEIVTYSNGGTSFSAATITGVVATLQEAFKNYNNLLPACSLIKALLIGTSDDISTEGPDFKSGYGSLNAYEAMTALQNKTYFEGRINHLDIKEFKIDIPPNVKRVKFTLVWTDPAGRIGNPKALVNDLDFEIGNTYSMWLPWVLSAYPNIDSLKKAAVRKIDSINNVEMISFDNPLSGSYTVKVKGSNISNNNQLFHIVYQFVYDNFLAWEYPVSNCYLQANEYNTLRWKNTLIDERAKLYYSRDNGISWDLITDDLIPKKGQFTWQTPNVYGSTMLKISTKNQDYLSNSFGVVNPLSLNIEQNCEDSLKLNWNPASSNQPVKYIVQKLDKITEEWKEISNTAKTEVTVKDIKTDDWLSVTPVITSNWAGLRSNAVSPSQSSDNCYYNSFEVYSTDKNTIELNIQLSQTVNVVKIIFEKSINGAFQTISEQEIITDQIAYFTQDNKFSLGQNSYRVIVVFANGKKITTFINTLFIFNDSDDIVVYPNPISPNQDLNINFKYFGEYLVDIFTLDGKNVFRQAFNRLENKIALINLQSGSYLIKIKNSEKNLEVTKKLILR</sequence>
<evidence type="ECO:0000313" key="6">
    <source>
        <dbReference type="Proteomes" id="UP001204144"/>
    </source>
</evidence>
<organism evidence="5 6">
    <name type="scientific">Lacihabitans soyangensis</name>
    <dbReference type="NCBI Taxonomy" id="869394"/>
    <lineage>
        <taxon>Bacteria</taxon>
        <taxon>Pseudomonadati</taxon>
        <taxon>Bacteroidota</taxon>
        <taxon>Cytophagia</taxon>
        <taxon>Cytophagales</taxon>
        <taxon>Leadbetterellaceae</taxon>
        <taxon>Lacihabitans</taxon>
    </lineage>
</organism>
<comment type="similarity">
    <text evidence="1 2">Belongs to the peptidase S8 family.</text>
</comment>
<reference evidence="5 6" key="1">
    <citation type="submission" date="2018-11" db="EMBL/GenBank/DDBJ databases">
        <title>Novel bacteria species description.</title>
        <authorList>
            <person name="Han J.-H."/>
        </authorList>
    </citation>
    <scope>NUCLEOTIDE SEQUENCE [LARGE SCALE GENOMIC DNA]</scope>
    <source>
        <strain evidence="5 6">KCTC23259</strain>
    </source>
</reference>
<dbReference type="NCBIfam" id="TIGR04183">
    <property type="entry name" value="Por_Secre_tail"/>
    <property type="match status" value="1"/>
</dbReference>
<dbReference type="Proteomes" id="UP001204144">
    <property type="component" value="Unassembled WGS sequence"/>
</dbReference>
<dbReference type="PROSITE" id="PS51892">
    <property type="entry name" value="SUBTILASE"/>
    <property type="match status" value="1"/>
</dbReference>
<dbReference type="Gene3D" id="2.60.120.380">
    <property type="match status" value="1"/>
</dbReference>
<feature type="domain" description="Peptidase S8/S53" evidence="3">
    <location>
        <begin position="101"/>
        <end position="313"/>
    </location>
</feature>
<evidence type="ECO:0000313" key="5">
    <source>
        <dbReference type="EMBL" id="MCP9763711.1"/>
    </source>
</evidence>
<evidence type="ECO:0000259" key="3">
    <source>
        <dbReference type="Pfam" id="PF00082"/>
    </source>
</evidence>
<evidence type="ECO:0000256" key="2">
    <source>
        <dbReference type="PROSITE-ProRule" id="PRU01240"/>
    </source>
</evidence>
<gene>
    <name evidence="5" type="ORF">EGI31_12165</name>
</gene>
<dbReference type="InterPro" id="IPR003961">
    <property type="entry name" value="FN3_dom"/>
</dbReference>
<dbReference type="SUPFAM" id="SSF49785">
    <property type="entry name" value="Galactose-binding domain-like"/>
    <property type="match status" value="1"/>
</dbReference>
<dbReference type="Pfam" id="PF18962">
    <property type="entry name" value="Por_Secre_tail"/>
    <property type="match status" value="1"/>
</dbReference>
<dbReference type="PANTHER" id="PTHR43399:SF4">
    <property type="entry name" value="CELL WALL-ASSOCIATED PROTEASE"/>
    <property type="match status" value="1"/>
</dbReference>
<dbReference type="SUPFAM" id="SSF52743">
    <property type="entry name" value="Subtilisin-like"/>
    <property type="match status" value="1"/>
</dbReference>
<dbReference type="GO" id="GO:0004252">
    <property type="term" value="F:serine-type endopeptidase activity"/>
    <property type="evidence" value="ECO:0007669"/>
    <property type="project" value="InterPro"/>
</dbReference>
<dbReference type="EMBL" id="RJUF01000036">
    <property type="protein sequence ID" value="MCP9763711.1"/>
    <property type="molecule type" value="Genomic_DNA"/>
</dbReference>
<dbReference type="PANTHER" id="PTHR43399">
    <property type="entry name" value="SUBTILISIN-RELATED"/>
    <property type="match status" value="1"/>
</dbReference>
<dbReference type="InterPro" id="IPR000209">
    <property type="entry name" value="Peptidase_S8/S53_dom"/>
</dbReference>
<dbReference type="InterPro" id="IPR026444">
    <property type="entry name" value="Secre_tail"/>
</dbReference>
<dbReference type="AlphaFoldDB" id="A0AAE3H4D5"/>
<dbReference type="InterPro" id="IPR013783">
    <property type="entry name" value="Ig-like_fold"/>
</dbReference>
<name>A0AAE3H4D5_9BACT</name>